<comment type="caution">
    <text evidence="5">Lacks conserved residue(s) required for the propagation of feature annotation.</text>
</comment>
<evidence type="ECO:0000256" key="3">
    <source>
        <dbReference type="ARBA" id="ARBA00022989"/>
    </source>
</evidence>
<comment type="subcellular location">
    <subcellularLocation>
        <location evidence="5">Cell inner membrane</location>
        <topology evidence="5">Multi-pass membrane protein</topology>
    </subcellularLocation>
    <subcellularLocation>
        <location evidence="1">Membrane</location>
    </subcellularLocation>
</comment>
<accession>A0A7Y4E126</accession>
<dbReference type="Proteomes" id="UP000572072">
    <property type="component" value="Unassembled WGS sequence"/>
</dbReference>
<feature type="domain" description="Mechanosensitive ion channel MscS" evidence="6">
    <location>
        <begin position="103"/>
        <end position="168"/>
    </location>
</feature>
<protein>
    <recommendedName>
        <fullName evidence="5">Small-conductance mechanosensitive channel</fullName>
    </recommendedName>
</protein>
<keyword evidence="4 5" id="KW-0472">Membrane</keyword>
<dbReference type="InterPro" id="IPR045275">
    <property type="entry name" value="MscS_archaea/bacteria_type"/>
</dbReference>
<feature type="transmembrane region" description="Helical" evidence="5">
    <location>
        <begin position="12"/>
        <end position="31"/>
    </location>
</feature>
<dbReference type="InterPro" id="IPR010920">
    <property type="entry name" value="LSM_dom_sf"/>
</dbReference>
<keyword evidence="5" id="KW-0407">Ion channel</keyword>
<organism evidence="7 8">
    <name type="scientific">Vibrio rotiferianus</name>
    <dbReference type="NCBI Taxonomy" id="190895"/>
    <lineage>
        <taxon>Bacteria</taxon>
        <taxon>Pseudomonadati</taxon>
        <taxon>Pseudomonadota</taxon>
        <taxon>Gammaproteobacteria</taxon>
        <taxon>Vibrionales</taxon>
        <taxon>Vibrionaceae</taxon>
        <taxon>Vibrio</taxon>
    </lineage>
</organism>
<sequence>MLSSIEQFLQILSDYDILLGLIFILAYQIFSKIATKALTTLARNKKVKPPRILFIIRTVNILLFVFLFATFLLVSGIGYGNFSIFLSSVFTVLGVSFIAQWSILSNITASFLIFFVFPYRVGDNIRIDDGAGIEGTIIDIRLFHTVIKHEDGDFSTYPNNLLLQKNVTKRTHKNAVEPTLQKVTDVDIDVSVGVDDLQIQESRA</sequence>
<gene>
    <name evidence="7" type="ORF">F0262_07085</name>
</gene>
<feature type="transmembrane region" description="Helical" evidence="5">
    <location>
        <begin position="84"/>
        <end position="117"/>
    </location>
</feature>
<name>A0A7Y4E126_9VIBR</name>
<evidence type="ECO:0000313" key="7">
    <source>
        <dbReference type="EMBL" id="NOH47817.1"/>
    </source>
</evidence>
<dbReference type="Pfam" id="PF00924">
    <property type="entry name" value="MS_channel_2nd"/>
    <property type="match status" value="1"/>
</dbReference>
<dbReference type="EMBL" id="VTYN01000005">
    <property type="protein sequence ID" value="NOH47817.1"/>
    <property type="molecule type" value="Genomic_DNA"/>
</dbReference>
<keyword evidence="5" id="KW-0813">Transport</keyword>
<dbReference type="PANTHER" id="PTHR30221:SF8">
    <property type="entry name" value="SMALL-CONDUCTANCE MECHANOSENSITIVE CHANNEL"/>
    <property type="match status" value="1"/>
</dbReference>
<evidence type="ECO:0000256" key="5">
    <source>
        <dbReference type="RuleBase" id="RU369025"/>
    </source>
</evidence>
<keyword evidence="5" id="KW-0406">Ion transport</keyword>
<dbReference type="GO" id="GO:0008381">
    <property type="term" value="F:mechanosensitive monoatomic ion channel activity"/>
    <property type="evidence" value="ECO:0007669"/>
    <property type="project" value="InterPro"/>
</dbReference>
<reference evidence="7 8" key="1">
    <citation type="submission" date="2019-08" db="EMBL/GenBank/DDBJ databases">
        <title>Draft genome sequencing and comparative genomics of hatchery-associated Vibrios.</title>
        <authorList>
            <person name="Kehlet-Delgado H."/>
            <person name="Mueller R.S."/>
        </authorList>
    </citation>
    <scope>NUCLEOTIDE SEQUENCE [LARGE SCALE GENOMIC DNA]</scope>
    <source>
        <strain evidence="7 8">00-78-3</strain>
    </source>
</reference>
<evidence type="ECO:0000259" key="6">
    <source>
        <dbReference type="Pfam" id="PF00924"/>
    </source>
</evidence>
<dbReference type="RefSeq" id="WP_171357477.1">
    <property type="nucleotide sequence ID" value="NZ_VTYN01000005.1"/>
</dbReference>
<evidence type="ECO:0000256" key="4">
    <source>
        <dbReference type="ARBA" id="ARBA00023136"/>
    </source>
</evidence>
<dbReference type="AlphaFoldDB" id="A0A7Y4E126"/>
<keyword evidence="5" id="KW-0997">Cell inner membrane</keyword>
<keyword evidence="2 5" id="KW-0812">Transmembrane</keyword>
<dbReference type="InterPro" id="IPR006685">
    <property type="entry name" value="MscS_channel_2nd"/>
</dbReference>
<comment type="similarity">
    <text evidence="5">Belongs to the MscS (TC 1.A.23) family.</text>
</comment>
<comment type="function">
    <text evidence="5">Mechanosensitive channel that participates in the regulation of osmotic pressure changes within the cell, opening in response to stretch forces in the membrane lipid bilayer, without the need for other proteins. Contributes to normal resistance to hypoosmotic shock. Forms an ion channel of 1.0 nanosiemens conductance with a slight preference for anions.</text>
</comment>
<dbReference type="InterPro" id="IPR023408">
    <property type="entry name" value="MscS_beta-dom_sf"/>
</dbReference>
<dbReference type="GO" id="GO:0005886">
    <property type="term" value="C:plasma membrane"/>
    <property type="evidence" value="ECO:0007669"/>
    <property type="project" value="UniProtKB-SubCell"/>
</dbReference>
<keyword evidence="3 5" id="KW-1133">Transmembrane helix</keyword>
<evidence type="ECO:0000313" key="8">
    <source>
        <dbReference type="Proteomes" id="UP000572072"/>
    </source>
</evidence>
<evidence type="ECO:0000256" key="2">
    <source>
        <dbReference type="ARBA" id="ARBA00022692"/>
    </source>
</evidence>
<dbReference type="Gene3D" id="2.30.30.60">
    <property type="match status" value="1"/>
</dbReference>
<dbReference type="PANTHER" id="PTHR30221">
    <property type="entry name" value="SMALL-CONDUCTANCE MECHANOSENSITIVE CHANNEL"/>
    <property type="match status" value="1"/>
</dbReference>
<proteinExistence type="inferred from homology"/>
<dbReference type="SUPFAM" id="SSF50182">
    <property type="entry name" value="Sm-like ribonucleoproteins"/>
    <property type="match status" value="1"/>
</dbReference>
<evidence type="ECO:0000256" key="1">
    <source>
        <dbReference type="ARBA" id="ARBA00004370"/>
    </source>
</evidence>
<keyword evidence="5" id="KW-1003">Cell membrane</keyword>
<comment type="subunit">
    <text evidence="5">Homoheptamer.</text>
</comment>
<feature type="transmembrane region" description="Helical" evidence="5">
    <location>
        <begin position="52"/>
        <end position="78"/>
    </location>
</feature>
<comment type="caution">
    <text evidence="7">The sequence shown here is derived from an EMBL/GenBank/DDBJ whole genome shotgun (WGS) entry which is preliminary data.</text>
</comment>